<evidence type="ECO:0000256" key="3">
    <source>
        <dbReference type="ARBA" id="ARBA00022692"/>
    </source>
</evidence>
<reference evidence="7 8" key="1">
    <citation type="submission" date="2019-04" db="EMBL/GenBank/DDBJ databases">
        <title>Genome sequence of Bacillus hwajinpoensis strain Y2.</title>
        <authorList>
            <person name="Fair J.L."/>
            <person name="Maclea K.S."/>
        </authorList>
    </citation>
    <scope>NUCLEOTIDE SEQUENCE [LARGE SCALE GENOMIC DNA]</scope>
    <source>
        <strain evidence="7 8">Y2</strain>
    </source>
</reference>
<feature type="transmembrane region" description="Helical" evidence="6">
    <location>
        <begin position="128"/>
        <end position="150"/>
    </location>
</feature>
<dbReference type="AlphaFoldDB" id="A0A4U1MM70"/>
<comment type="caution">
    <text evidence="7">The sequence shown here is derived from an EMBL/GenBank/DDBJ whole genome shotgun (WGS) entry which is preliminary data.</text>
</comment>
<dbReference type="InterPro" id="IPR017039">
    <property type="entry name" value="Virul_fac_BrkB"/>
</dbReference>
<proteinExistence type="predicted"/>
<dbReference type="PANTHER" id="PTHR30213">
    <property type="entry name" value="INNER MEMBRANE PROTEIN YHJD"/>
    <property type="match status" value="1"/>
</dbReference>
<keyword evidence="3 6" id="KW-0812">Transmembrane</keyword>
<dbReference type="PANTHER" id="PTHR30213:SF0">
    <property type="entry name" value="UPF0761 MEMBRANE PROTEIN YIHY"/>
    <property type="match status" value="1"/>
</dbReference>
<evidence type="ECO:0000256" key="6">
    <source>
        <dbReference type="SAM" id="Phobius"/>
    </source>
</evidence>
<dbReference type="EMBL" id="SWFM01000001">
    <property type="protein sequence ID" value="TKD72027.1"/>
    <property type="molecule type" value="Genomic_DNA"/>
</dbReference>
<feature type="transmembrane region" description="Helical" evidence="6">
    <location>
        <begin position="239"/>
        <end position="261"/>
    </location>
</feature>
<evidence type="ECO:0000313" key="7">
    <source>
        <dbReference type="EMBL" id="TKD72027.1"/>
    </source>
</evidence>
<name>A0A4U1MM70_9BACL</name>
<evidence type="ECO:0000256" key="5">
    <source>
        <dbReference type="ARBA" id="ARBA00023136"/>
    </source>
</evidence>
<keyword evidence="2" id="KW-1003">Cell membrane</keyword>
<dbReference type="GO" id="GO:0005886">
    <property type="term" value="C:plasma membrane"/>
    <property type="evidence" value="ECO:0007669"/>
    <property type="project" value="UniProtKB-SubCell"/>
</dbReference>
<organism evidence="7 8">
    <name type="scientific">Guptibacillus hwajinpoensis</name>
    <dbReference type="NCBI Taxonomy" id="208199"/>
    <lineage>
        <taxon>Bacteria</taxon>
        <taxon>Bacillati</taxon>
        <taxon>Bacillota</taxon>
        <taxon>Bacilli</taxon>
        <taxon>Bacillales</taxon>
        <taxon>Guptibacillaceae</taxon>
        <taxon>Guptibacillus</taxon>
    </lineage>
</organism>
<evidence type="ECO:0000256" key="4">
    <source>
        <dbReference type="ARBA" id="ARBA00022989"/>
    </source>
</evidence>
<dbReference type="NCBIfam" id="TIGR00765">
    <property type="entry name" value="yihY_not_rbn"/>
    <property type="match status" value="1"/>
</dbReference>
<keyword evidence="5 6" id="KW-0472">Membrane</keyword>
<evidence type="ECO:0000313" key="8">
    <source>
        <dbReference type="Proteomes" id="UP000310541"/>
    </source>
</evidence>
<sequence length="284" mass="31176">MLMTGISFAKKLGKEIGEDRVTSLAAELAYYFMLSIFPLLILVLSILPYLSIDKQQAIDFLTKYAPGEIGSILQDNVISIISEPQGGLLTVGILGTLWSASNGMMALMRALNLAYDVDETRSFIKARLLSILLTIGFILVFIVTLVLPVFGDVIINEMTTALNLPESTEILFRVLRWVLAVAIMASILAALYHFAPNKNFPFKEVFVGAIVATIGWQIISLAFSFYVSNFGNYSATYGSLGGVIILMLWFYLTGIILLVGGEVNALLHKRRNGVTTEESNQIGF</sequence>
<feature type="transmembrane region" description="Helical" evidence="6">
    <location>
        <begin position="28"/>
        <end position="50"/>
    </location>
</feature>
<evidence type="ECO:0000256" key="1">
    <source>
        <dbReference type="ARBA" id="ARBA00004651"/>
    </source>
</evidence>
<protein>
    <submittedName>
        <fullName evidence="7">YihY/virulence factor BrkB family protein</fullName>
    </submittedName>
</protein>
<dbReference type="Pfam" id="PF03631">
    <property type="entry name" value="Virul_fac_BrkB"/>
    <property type="match status" value="1"/>
</dbReference>
<evidence type="ECO:0000256" key="2">
    <source>
        <dbReference type="ARBA" id="ARBA00022475"/>
    </source>
</evidence>
<keyword evidence="4 6" id="KW-1133">Transmembrane helix</keyword>
<feature type="transmembrane region" description="Helical" evidence="6">
    <location>
        <begin position="170"/>
        <end position="194"/>
    </location>
</feature>
<dbReference type="Proteomes" id="UP000310541">
    <property type="component" value="Unassembled WGS sequence"/>
</dbReference>
<accession>A0A4U1MM70</accession>
<dbReference type="PIRSF" id="PIRSF035875">
    <property type="entry name" value="RNase_BN"/>
    <property type="match status" value="1"/>
</dbReference>
<gene>
    <name evidence="7" type="ORF">FBF83_04295</name>
</gene>
<comment type="subcellular location">
    <subcellularLocation>
        <location evidence="1">Cell membrane</location>
        <topology evidence="1">Multi-pass membrane protein</topology>
    </subcellularLocation>
</comment>
<feature type="transmembrane region" description="Helical" evidence="6">
    <location>
        <begin position="206"/>
        <end position="227"/>
    </location>
</feature>
<dbReference type="OrthoDB" id="9775903at2"/>